<protein>
    <submittedName>
        <fullName evidence="2">Uncharacterized protein</fullName>
    </submittedName>
</protein>
<proteinExistence type="predicted"/>
<evidence type="ECO:0000313" key="3">
    <source>
        <dbReference type="Proteomes" id="UP000747542"/>
    </source>
</evidence>
<sequence>MEEGTLKELPQLAVSAQNERSTETEGKKLKEEEKEDVIETVKGQRTGMIIDLHRTVGQLETEDGRRLFFNSKQCYLYGICLKDVELWHILSIGLDVEYDEGRRGVNSVWIGQPLESTELRLAIENWCDENNVPSSSTEALSYGPSVLELWTKCTRAMDQVYQSYGPSVPELWTKCTRAMDQVYQSYGPSEPELWTKCTRAMDQVSYGPSVPELWTKCTRAMDQVY</sequence>
<name>A0A8J5JM92_HOMAM</name>
<evidence type="ECO:0000256" key="1">
    <source>
        <dbReference type="SAM" id="MobiDB-lite"/>
    </source>
</evidence>
<comment type="caution">
    <text evidence="2">The sequence shown here is derived from an EMBL/GenBank/DDBJ whole genome shotgun (WGS) entry which is preliminary data.</text>
</comment>
<organism evidence="2 3">
    <name type="scientific">Homarus americanus</name>
    <name type="common">American lobster</name>
    <dbReference type="NCBI Taxonomy" id="6706"/>
    <lineage>
        <taxon>Eukaryota</taxon>
        <taxon>Metazoa</taxon>
        <taxon>Ecdysozoa</taxon>
        <taxon>Arthropoda</taxon>
        <taxon>Crustacea</taxon>
        <taxon>Multicrustacea</taxon>
        <taxon>Malacostraca</taxon>
        <taxon>Eumalacostraca</taxon>
        <taxon>Eucarida</taxon>
        <taxon>Decapoda</taxon>
        <taxon>Pleocyemata</taxon>
        <taxon>Astacidea</taxon>
        <taxon>Nephropoidea</taxon>
        <taxon>Nephropidae</taxon>
        <taxon>Homarus</taxon>
    </lineage>
</organism>
<feature type="region of interest" description="Disordered" evidence="1">
    <location>
        <begin position="1"/>
        <end position="31"/>
    </location>
</feature>
<evidence type="ECO:0000313" key="2">
    <source>
        <dbReference type="EMBL" id="KAG7157033.1"/>
    </source>
</evidence>
<dbReference type="EMBL" id="JAHLQT010038251">
    <property type="protein sequence ID" value="KAG7157033.1"/>
    <property type="molecule type" value="Genomic_DNA"/>
</dbReference>
<dbReference type="Proteomes" id="UP000747542">
    <property type="component" value="Unassembled WGS sequence"/>
</dbReference>
<accession>A0A8J5JM92</accession>
<feature type="compositionally biased region" description="Basic and acidic residues" evidence="1">
    <location>
        <begin position="20"/>
        <end position="31"/>
    </location>
</feature>
<gene>
    <name evidence="2" type="ORF">Hamer_G024974</name>
</gene>
<dbReference type="AlphaFoldDB" id="A0A8J5JM92"/>
<reference evidence="2" key="1">
    <citation type="journal article" date="2021" name="Sci. Adv.">
        <title>The American lobster genome reveals insights on longevity, neural, and immune adaptations.</title>
        <authorList>
            <person name="Polinski J.M."/>
            <person name="Zimin A.V."/>
            <person name="Clark K.F."/>
            <person name="Kohn A.B."/>
            <person name="Sadowski N."/>
            <person name="Timp W."/>
            <person name="Ptitsyn A."/>
            <person name="Khanna P."/>
            <person name="Romanova D.Y."/>
            <person name="Williams P."/>
            <person name="Greenwood S.J."/>
            <person name="Moroz L.L."/>
            <person name="Walt D.R."/>
            <person name="Bodnar A.G."/>
        </authorList>
    </citation>
    <scope>NUCLEOTIDE SEQUENCE</scope>
    <source>
        <strain evidence="2">GMGI-L3</strain>
    </source>
</reference>
<keyword evidence="3" id="KW-1185">Reference proteome</keyword>